<gene>
    <name evidence="1" type="ORF">J40TS1_46440</name>
</gene>
<evidence type="ECO:0000313" key="2">
    <source>
        <dbReference type="Proteomes" id="UP000683139"/>
    </source>
</evidence>
<name>A0A919YTQ2_9BACL</name>
<organism evidence="1 2">
    <name type="scientific">Paenibacillus montaniterrae</name>
    <dbReference type="NCBI Taxonomy" id="429341"/>
    <lineage>
        <taxon>Bacteria</taxon>
        <taxon>Bacillati</taxon>
        <taxon>Bacillota</taxon>
        <taxon>Bacilli</taxon>
        <taxon>Bacillales</taxon>
        <taxon>Paenibacillaceae</taxon>
        <taxon>Paenibacillus</taxon>
    </lineage>
</organism>
<sequence>MQHVQKFIWIWRSPLRPLKREHKPIPLKRKGDIYYEVQWQTASIEKEGHKVIHVDQTRHGETVMIYRLFHHDGLDDQDIHLRIKTTTPKGVLMPDSNAFLIVYPDSKLTKIADIRIEGKRVSLGYGSVLMTAIMQLVDQLQVRYVTGWISE</sequence>
<proteinExistence type="predicted"/>
<dbReference type="RefSeq" id="WP_213519653.1">
    <property type="nucleotide sequence ID" value="NZ_BOSE01000011.1"/>
</dbReference>
<keyword evidence="2" id="KW-1185">Reference proteome</keyword>
<protein>
    <submittedName>
        <fullName evidence="1">Uncharacterized protein</fullName>
    </submittedName>
</protein>
<reference evidence="1" key="1">
    <citation type="submission" date="2021-03" db="EMBL/GenBank/DDBJ databases">
        <title>Antimicrobial resistance genes in bacteria isolated from Japanese honey, and their potential for conferring macrolide and lincosamide resistance in the American foulbrood pathogen Paenibacillus larvae.</title>
        <authorList>
            <person name="Okamoto M."/>
            <person name="Kumagai M."/>
            <person name="Kanamori H."/>
            <person name="Takamatsu D."/>
        </authorList>
    </citation>
    <scope>NUCLEOTIDE SEQUENCE</scope>
    <source>
        <strain evidence="1">J40TS1</strain>
    </source>
</reference>
<evidence type="ECO:0000313" key="1">
    <source>
        <dbReference type="EMBL" id="GIP19002.1"/>
    </source>
</evidence>
<accession>A0A919YTQ2</accession>
<dbReference type="AlphaFoldDB" id="A0A919YTQ2"/>
<comment type="caution">
    <text evidence="1">The sequence shown here is derived from an EMBL/GenBank/DDBJ whole genome shotgun (WGS) entry which is preliminary data.</text>
</comment>
<dbReference type="EMBL" id="BOSE01000011">
    <property type="protein sequence ID" value="GIP19002.1"/>
    <property type="molecule type" value="Genomic_DNA"/>
</dbReference>
<dbReference type="Proteomes" id="UP000683139">
    <property type="component" value="Unassembled WGS sequence"/>
</dbReference>